<dbReference type="InterPro" id="IPR033116">
    <property type="entry name" value="TRYPSIN_SER"/>
</dbReference>
<dbReference type="InterPro" id="IPR001254">
    <property type="entry name" value="Trypsin_dom"/>
</dbReference>
<evidence type="ECO:0000259" key="5">
    <source>
        <dbReference type="PROSITE" id="PS50240"/>
    </source>
</evidence>
<dbReference type="PROSITE" id="PS00135">
    <property type="entry name" value="TRYPSIN_SER"/>
    <property type="match status" value="1"/>
</dbReference>
<sequence>MNIILICSMLFGTALAFPIDDGVEYYVESRITGGDIAIPNQFPYQVGMEMEKNRNGKRVFTWCGGSLLSETVVVTAAHCLNQALNAIVMFGAHNRYAPEEPGRIMIDITPENMIVHETYNRISSENDIALIILPRKVPLSKIIQTINLPRLSQKSNKFENTMALISGWGRKGDGPQDSGVRELRFVLRRILPDENCKHIYPMYKSYNQVCVDGAEQKSACSGDSGGPLAITEANGSKTLIGLTSYGRANGCQKNFPVAYTRITAFLNWIAEHSGLEIRQ</sequence>
<evidence type="ECO:0000313" key="6">
    <source>
        <dbReference type="EMBL" id="AYV99583.1"/>
    </source>
</evidence>
<evidence type="ECO:0000256" key="2">
    <source>
        <dbReference type="ARBA" id="ARBA00024195"/>
    </source>
</evidence>
<keyword evidence="1" id="KW-1015">Disulfide bond</keyword>
<dbReference type="InterPro" id="IPR043504">
    <property type="entry name" value="Peptidase_S1_PA_chymotrypsin"/>
</dbReference>
<accession>A0A3G5BIH4</accession>
<dbReference type="PANTHER" id="PTHR24256">
    <property type="entry name" value="TRYPTASE-RELATED"/>
    <property type="match status" value="1"/>
</dbReference>
<dbReference type="EMBL" id="MK075180">
    <property type="protein sequence ID" value="AYV99583.1"/>
    <property type="molecule type" value="mRNA"/>
</dbReference>
<name>A0A3G5BIH4_DOLGE</name>
<dbReference type="InterPro" id="IPR009003">
    <property type="entry name" value="Peptidase_S1_PA"/>
</dbReference>
<evidence type="ECO:0000256" key="1">
    <source>
        <dbReference type="ARBA" id="ARBA00023157"/>
    </source>
</evidence>
<dbReference type="InterPro" id="IPR018114">
    <property type="entry name" value="TRYPSIN_HIS"/>
</dbReference>
<keyword evidence="3" id="KW-0378">Hydrolase</keyword>
<dbReference type="GO" id="GO:0006508">
    <property type="term" value="P:proteolysis"/>
    <property type="evidence" value="ECO:0007669"/>
    <property type="project" value="UniProtKB-KW"/>
</dbReference>
<reference evidence="6" key="1">
    <citation type="journal article" date="2018" name="Toxins">
        <title>Buzz kill: function and proteomic composition of venom from the giant assassin fly Dolopus genitalis (Diptera: Asilidae).</title>
        <authorList>
            <person name="Walker A.A."/>
            <person name="Dobson J."/>
            <person name="Jin J."/>
            <person name="Robinson S.D."/>
            <person name="Herzig V."/>
            <person name="Vetter I."/>
            <person name="King G.F."/>
            <person name="Fry B.G."/>
        </authorList>
    </citation>
    <scope>NUCLEOTIDE SEQUENCE</scope>
    <source>
        <strain evidence="6">Dg62</strain>
        <tissue evidence="6">Venom/thoracic glands</tissue>
    </source>
</reference>
<comment type="similarity">
    <text evidence="2">Belongs to the peptidase S1 family. CLIP subfamily.</text>
</comment>
<dbReference type="Pfam" id="PF00089">
    <property type="entry name" value="Trypsin"/>
    <property type="match status" value="1"/>
</dbReference>
<dbReference type="PROSITE" id="PS00134">
    <property type="entry name" value="TRYPSIN_HIS"/>
    <property type="match status" value="1"/>
</dbReference>
<protein>
    <submittedName>
        <fullName evidence="6">Venom polypeptide</fullName>
    </submittedName>
</protein>
<dbReference type="AlphaFoldDB" id="A0A3G5BIH4"/>
<feature type="domain" description="Peptidase S1" evidence="5">
    <location>
        <begin position="31"/>
        <end position="274"/>
    </location>
</feature>
<feature type="signal peptide" evidence="4">
    <location>
        <begin position="1"/>
        <end position="16"/>
    </location>
</feature>
<keyword evidence="3" id="KW-0645">Protease</keyword>
<dbReference type="InterPro" id="IPR001314">
    <property type="entry name" value="Peptidase_S1A"/>
</dbReference>
<dbReference type="FunFam" id="2.40.10.10:FF:000068">
    <property type="entry name" value="transmembrane protease serine 2"/>
    <property type="match status" value="1"/>
</dbReference>
<dbReference type="SMART" id="SM00020">
    <property type="entry name" value="Tryp_SPc"/>
    <property type="match status" value="1"/>
</dbReference>
<proteinExistence type="evidence at transcript level"/>
<dbReference type="Gene3D" id="2.40.10.10">
    <property type="entry name" value="Trypsin-like serine proteases"/>
    <property type="match status" value="2"/>
</dbReference>
<evidence type="ECO:0000256" key="4">
    <source>
        <dbReference type="SAM" id="SignalP"/>
    </source>
</evidence>
<dbReference type="GO" id="GO:0004252">
    <property type="term" value="F:serine-type endopeptidase activity"/>
    <property type="evidence" value="ECO:0007669"/>
    <property type="project" value="InterPro"/>
</dbReference>
<dbReference type="PRINTS" id="PR00722">
    <property type="entry name" value="CHYMOTRYPSIN"/>
</dbReference>
<keyword evidence="4" id="KW-0732">Signal</keyword>
<dbReference type="PROSITE" id="PS50240">
    <property type="entry name" value="TRYPSIN_DOM"/>
    <property type="match status" value="1"/>
</dbReference>
<dbReference type="InterPro" id="IPR051487">
    <property type="entry name" value="Ser/Thr_Proteases_Immune/Dev"/>
</dbReference>
<dbReference type="SUPFAM" id="SSF50494">
    <property type="entry name" value="Trypsin-like serine proteases"/>
    <property type="match status" value="1"/>
</dbReference>
<keyword evidence="3" id="KW-0720">Serine protease</keyword>
<feature type="chain" id="PRO_5017978718" evidence="4">
    <location>
        <begin position="17"/>
        <end position="279"/>
    </location>
</feature>
<organism evidence="6">
    <name type="scientific">Dolopus genitalis</name>
    <name type="common">Giant Australian assassin fly</name>
    <name type="synonym">Asilus genitalis</name>
    <dbReference type="NCBI Taxonomy" id="2488630"/>
    <lineage>
        <taxon>Eukaryota</taxon>
        <taxon>Metazoa</taxon>
        <taxon>Ecdysozoa</taxon>
        <taxon>Arthropoda</taxon>
        <taxon>Hexapoda</taxon>
        <taxon>Insecta</taxon>
        <taxon>Pterygota</taxon>
        <taxon>Neoptera</taxon>
        <taxon>Endopterygota</taxon>
        <taxon>Diptera</taxon>
        <taxon>Brachycera</taxon>
        <taxon>Muscomorpha</taxon>
        <taxon>Asiloidea</taxon>
        <taxon>Asilidae</taxon>
        <taxon>Asilinae</taxon>
        <taxon>Dolopus</taxon>
    </lineage>
</organism>
<evidence type="ECO:0000256" key="3">
    <source>
        <dbReference type="RuleBase" id="RU363034"/>
    </source>
</evidence>
<dbReference type="CDD" id="cd00190">
    <property type="entry name" value="Tryp_SPc"/>
    <property type="match status" value="1"/>
</dbReference>